<evidence type="ECO:0000256" key="1">
    <source>
        <dbReference type="ARBA" id="ARBA00023015"/>
    </source>
</evidence>
<evidence type="ECO:0000256" key="3">
    <source>
        <dbReference type="ARBA" id="ARBA00023163"/>
    </source>
</evidence>
<dbReference type="Pfam" id="PF12833">
    <property type="entry name" value="HTH_18"/>
    <property type="match status" value="1"/>
</dbReference>
<dbReference type="PANTHER" id="PTHR43280">
    <property type="entry name" value="ARAC-FAMILY TRANSCRIPTIONAL REGULATOR"/>
    <property type="match status" value="1"/>
</dbReference>
<reference evidence="7" key="1">
    <citation type="journal article" date="2019" name="Int. J. Syst. Evol. Microbiol.">
        <title>The Global Catalogue of Microorganisms (GCM) 10K type strain sequencing project: providing services to taxonomists for standard genome sequencing and annotation.</title>
        <authorList>
            <consortium name="The Broad Institute Genomics Platform"/>
            <consortium name="The Broad Institute Genome Sequencing Center for Infectious Disease"/>
            <person name="Wu L."/>
            <person name="Ma J."/>
        </authorList>
    </citation>
    <scope>NUCLEOTIDE SEQUENCE [LARGE SCALE GENOMIC DNA]</scope>
    <source>
        <strain evidence="7">CGMCC 1.6774</strain>
    </source>
</reference>
<protein>
    <submittedName>
        <fullName evidence="6">Helix-turn-helix domain-containing protein</fullName>
    </submittedName>
</protein>
<dbReference type="EMBL" id="JBHUIW010000001">
    <property type="protein sequence ID" value="MFD2180529.1"/>
    <property type="molecule type" value="Genomic_DNA"/>
</dbReference>
<dbReference type="PROSITE" id="PS01124">
    <property type="entry name" value="HTH_ARAC_FAMILY_2"/>
    <property type="match status" value="1"/>
</dbReference>
<evidence type="ECO:0000259" key="5">
    <source>
        <dbReference type="PROSITE" id="PS01124"/>
    </source>
</evidence>
<evidence type="ECO:0000256" key="2">
    <source>
        <dbReference type="ARBA" id="ARBA00023125"/>
    </source>
</evidence>
<keyword evidence="7" id="KW-1185">Reference proteome</keyword>
<gene>
    <name evidence="6" type="ORF">ACFSOX_00035</name>
</gene>
<proteinExistence type="predicted"/>
<dbReference type="Proteomes" id="UP001597314">
    <property type="component" value="Unassembled WGS sequence"/>
</dbReference>
<dbReference type="RefSeq" id="WP_378475749.1">
    <property type="nucleotide sequence ID" value="NZ_JBHUIW010000001.1"/>
</dbReference>
<organism evidence="6 7">
    <name type="scientific">Rhodoplanes azumiensis</name>
    <dbReference type="NCBI Taxonomy" id="1897628"/>
    <lineage>
        <taxon>Bacteria</taxon>
        <taxon>Pseudomonadati</taxon>
        <taxon>Pseudomonadota</taxon>
        <taxon>Alphaproteobacteria</taxon>
        <taxon>Hyphomicrobiales</taxon>
        <taxon>Nitrobacteraceae</taxon>
        <taxon>Rhodoplanes</taxon>
    </lineage>
</organism>
<dbReference type="InterPro" id="IPR009057">
    <property type="entry name" value="Homeodomain-like_sf"/>
</dbReference>
<accession>A0ABW5AF58</accession>
<evidence type="ECO:0000256" key="4">
    <source>
        <dbReference type="SAM" id="MobiDB-lite"/>
    </source>
</evidence>
<sequence length="316" mass="33556">MGEKWVESGSSGVHGPSLLAGSVAARKVALQAIRPALTGRDWTLAHGAAGRLSHAILVTSGQGHLVGPEPPLEVSGPALVWVPPRAAERLHLEAGASGWLLAIADDLLAATISGNVESAVLATIAARLLAVPVGTPEALADLAHAFAAIERELAAATRGAWTAVTAHVALVMVGLWRASGIEAAAGRSGGPAASILQRFRHLVELHFREHWRIPRYAEALAVSPDRLHAICLRELGRAPLALVHDRLAREAMLLLERSMLTVEQVSAHLGFKDPAHFNRFFKAHAGLPPGAFRRETARAAARRTPPPSRHSYADWP</sequence>
<dbReference type="PANTHER" id="PTHR43280:SF32">
    <property type="entry name" value="TRANSCRIPTIONAL REGULATORY PROTEIN"/>
    <property type="match status" value="1"/>
</dbReference>
<dbReference type="InterPro" id="IPR018060">
    <property type="entry name" value="HTH_AraC"/>
</dbReference>
<evidence type="ECO:0000313" key="6">
    <source>
        <dbReference type="EMBL" id="MFD2180529.1"/>
    </source>
</evidence>
<comment type="caution">
    <text evidence="6">The sequence shown here is derived from an EMBL/GenBank/DDBJ whole genome shotgun (WGS) entry which is preliminary data.</text>
</comment>
<feature type="domain" description="HTH araC/xylS-type" evidence="5">
    <location>
        <begin position="197"/>
        <end position="295"/>
    </location>
</feature>
<evidence type="ECO:0000313" key="7">
    <source>
        <dbReference type="Proteomes" id="UP001597314"/>
    </source>
</evidence>
<keyword evidence="1" id="KW-0805">Transcription regulation</keyword>
<dbReference type="SUPFAM" id="SSF46689">
    <property type="entry name" value="Homeodomain-like"/>
    <property type="match status" value="1"/>
</dbReference>
<keyword evidence="2" id="KW-0238">DNA-binding</keyword>
<dbReference type="Gene3D" id="1.10.10.60">
    <property type="entry name" value="Homeodomain-like"/>
    <property type="match status" value="1"/>
</dbReference>
<feature type="region of interest" description="Disordered" evidence="4">
    <location>
        <begin position="296"/>
        <end position="316"/>
    </location>
</feature>
<keyword evidence="3" id="KW-0804">Transcription</keyword>
<name>A0ABW5AF58_9BRAD</name>
<dbReference type="SMART" id="SM00342">
    <property type="entry name" value="HTH_ARAC"/>
    <property type="match status" value="1"/>
</dbReference>